<evidence type="ECO:0000313" key="2">
    <source>
        <dbReference type="EMBL" id="PZS87946.1"/>
    </source>
</evidence>
<dbReference type="EMBL" id="LXXM01000221">
    <property type="protein sequence ID" value="PZS87946.1"/>
    <property type="molecule type" value="Genomic_DNA"/>
</dbReference>
<dbReference type="RefSeq" id="WP_111113568.1">
    <property type="nucleotide sequence ID" value="NZ_LXXM01000221.1"/>
</dbReference>
<evidence type="ECO:0000313" key="3">
    <source>
        <dbReference type="Proteomes" id="UP000249614"/>
    </source>
</evidence>
<dbReference type="GO" id="GO:0015473">
    <property type="term" value="F:fimbrial usher porin activity"/>
    <property type="evidence" value="ECO:0007669"/>
    <property type="project" value="InterPro"/>
</dbReference>
<feature type="signal peptide" evidence="1">
    <location>
        <begin position="1"/>
        <end position="18"/>
    </location>
</feature>
<evidence type="ECO:0008006" key="4">
    <source>
        <dbReference type="Google" id="ProtNLM"/>
    </source>
</evidence>
<dbReference type="InterPro" id="IPR042186">
    <property type="entry name" value="FimD_plug_dom"/>
</dbReference>
<sequence length="740" mass="79731">MRRSLLVLALLVALPAFAEETLAVLVVDGKAVDAEPRMLDPDTLAFPMSQWEAWGVLIPRKLRKDTLSAQELGVGVEYDMLTTEVRLTIPAHLRPSRKLGYARTLPDKVTPAPKGVMVDYDVAVVHTADSQRASVGHVVRSGLAGGVLTTTGQANWVDGKADYVRGTTTWRRDYLASGTSLQVGDVGLAPNGMNDPAVLGGVRVGSDRQLTRWGAGVDIPLIGGVADTRSTAEVLVNEHQRATGEIPAGPFELSPTVAVPGLNNVDVIQRDQFGREQSFSRSFYAHPDLLRRGSKEWDIAAGAVRIDPTEDTYKGFAAQGSYRYGLSDRWTIGATAQMGNVGDEGGRNVTLHNTVSLGRGGLLQADVSASQREDGAKGTAFRVGYEQRRENWSLSASHLVKSDDYWEISQLQDRPFRIQSQTTAALAFQPKDQPWRAMLSYSDIQFNDDRRLKQVGLSGSYRHGRTTWMAGAMHDLSTGDNQAYVGVYMPLGTGNLTATARSAPSTGAQLTAVYSDKTELHGRDVRYQVGATVGDTSQVYGRVDTTLAGGDLSLEARKGTDQPLMLNGRYSNSLWIGEGGVINGRGYNPYGSFAVVEVPGLSGIELRGSSTIATTNKNGYALVRNLPSLAPVPVLLDANQLPLDQQVDDPYQQVVAPRGGGSKVTFNVSTQTYRQYVVRLGDGFAAQGSSVTSDTGETFELAERGVLVLEKPATRAWLTSSNLKCELVLPPEGGDVSCRP</sequence>
<reference evidence="2 3" key="1">
    <citation type="submission" date="2016-05" db="EMBL/GenBank/DDBJ databases">
        <authorList>
            <person name="Lavstsen T."/>
            <person name="Jespersen J.S."/>
        </authorList>
    </citation>
    <scope>NUCLEOTIDE SEQUENCE [LARGE SCALE GENOMIC DNA]</scope>
    <source>
        <strain evidence="2 3">SM-5815</strain>
    </source>
</reference>
<dbReference type="GO" id="GO:0009297">
    <property type="term" value="P:pilus assembly"/>
    <property type="evidence" value="ECO:0007669"/>
    <property type="project" value="InterPro"/>
</dbReference>
<evidence type="ECO:0000256" key="1">
    <source>
        <dbReference type="SAM" id="SignalP"/>
    </source>
</evidence>
<dbReference type="AlphaFoldDB" id="A0A2W6I1Y1"/>
<accession>A0A2W6I1Y1</accession>
<organism evidence="2 3">
    <name type="scientific">Stenotrophomonas maltophilia</name>
    <name type="common">Pseudomonas maltophilia</name>
    <name type="synonym">Xanthomonas maltophilia</name>
    <dbReference type="NCBI Taxonomy" id="40324"/>
    <lineage>
        <taxon>Bacteria</taxon>
        <taxon>Pseudomonadati</taxon>
        <taxon>Pseudomonadota</taxon>
        <taxon>Gammaproteobacteria</taxon>
        <taxon>Lysobacterales</taxon>
        <taxon>Lysobacteraceae</taxon>
        <taxon>Stenotrophomonas</taxon>
        <taxon>Stenotrophomonas maltophilia group</taxon>
    </lineage>
</organism>
<proteinExistence type="predicted"/>
<dbReference type="InterPro" id="IPR000015">
    <property type="entry name" value="Fimb_usher"/>
</dbReference>
<dbReference type="Pfam" id="PF00577">
    <property type="entry name" value="Usher"/>
    <property type="match status" value="1"/>
</dbReference>
<dbReference type="Gene3D" id="2.60.40.2610">
    <property type="entry name" value="Outer membrane usher protein FimD, plug domain"/>
    <property type="match status" value="1"/>
</dbReference>
<keyword evidence="1" id="KW-0732">Signal</keyword>
<dbReference type="PANTHER" id="PTHR30451">
    <property type="entry name" value="OUTER MEMBRANE USHER PROTEIN"/>
    <property type="match status" value="1"/>
</dbReference>
<gene>
    <name evidence="2" type="ORF">A7X83_16105</name>
</gene>
<dbReference type="Gene3D" id="2.60.40.3110">
    <property type="match status" value="1"/>
</dbReference>
<dbReference type="PANTHER" id="PTHR30451:SF5">
    <property type="entry name" value="SLR0019 PROTEIN"/>
    <property type="match status" value="1"/>
</dbReference>
<protein>
    <recommendedName>
        <fullName evidence="4">Fimbrial biogenesis outer membrane usher protein</fullName>
    </recommendedName>
</protein>
<name>A0A2W6I1Y1_STEMA</name>
<dbReference type="Proteomes" id="UP000249614">
    <property type="component" value="Unassembled WGS sequence"/>
</dbReference>
<comment type="caution">
    <text evidence="2">The sequence shown here is derived from an EMBL/GenBank/DDBJ whole genome shotgun (WGS) entry which is preliminary data.</text>
</comment>
<feature type="chain" id="PRO_5016083291" description="Fimbrial biogenesis outer membrane usher protein" evidence="1">
    <location>
        <begin position="19"/>
        <end position="740"/>
    </location>
</feature>
<dbReference type="GO" id="GO:0009279">
    <property type="term" value="C:cell outer membrane"/>
    <property type="evidence" value="ECO:0007669"/>
    <property type="project" value="TreeGrafter"/>
</dbReference>